<proteinExistence type="predicted"/>
<gene>
    <name evidence="1" type="ORF">AVEN_252007_1</name>
</gene>
<evidence type="ECO:0000313" key="2">
    <source>
        <dbReference type="Proteomes" id="UP000499080"/>
    </source>
</evidence>
<protein>
    <submittedName>
        <fullName evidence="1">Uncharacterized protein</fullName>
    </submittedName>
</protein>
<organism evidence="1 2">
    <name type="scientific">Araneus ventricosus</name>
    <name type="common">Orbweaver spider</name>
    <name type="synonym">Epeira ventricosa</name>
    <dbReference type="NCBI Taxonomy" id="182803"/>
    <lineage>
        <taxon>Eukaryota</taxon>
        <taxon>Metazoa</taxon>
        <taxon>Ecdysozoa</taxon>
        <taxon>Arthropoda</taxon>
        <taxon>Chelicerata</taxon>
        <taxon>Arachnida</taxon>
        <taxon>Araneae</taxon>
        <taxon>Araneomorphae</taxon>
        <taxon>Entelegynae</taxon>
        <taxon>Araneoidea</taxon>
        <taxon>Araneidae</taxon>
        <taxon>Araneus</taxon>
    </lineage>
</organism>
<evidence type="ECO:0000313" key="1">
    <source>
        <dbReference type="EMBL" id="GBN63409.1"/>
    </source>
</evidence>
<sequence length="169" mass="18719">MPDSDTAPIYPRETDNLLFFCDNVPTTKDCAAEVSGTETWKNVATLTGNYNSVELRGGQATALKFEKEITPAENSFCVKVIYRKSSLKAGERDDSDAGVEIITANKVTLKKLKTSPLHFRSYQVTLSWKKPSKIALHFSVPSGRKTHIFDVKEIIAYNGKCSKAPSKLD</sequence>
<name>A0A4Y2QJK7_ARAVE</name>
<reference evidence="1 2" key="1">
    <citation type="journal article" date="2019" name="Sci. Rep.">
        <title>Orb-weaving spider Araneus ventricosus genome elucidates the spidroin gene catalogue.</title>
        <authorList>
            <person name="Kono N."/>
            <person name="Nakamura H."/>
            <person name="Ohtoshi R."/>
            <person name="Moran D.A.P."/>
            <person name="Shinohara A."/>
            <person name="Yoshida Y."/>
            <person name="Fujiwara M."/>
            <person name="Mori M."/>
            <person name="Tomita M."/>
            <person name="Arakawa K."/>
        </authorList>
    </citation>
    <scope>NUCLEOTIDE SEQUENCE [LARGE SCALE GENOMIC DNA]</scope>
</reference>
<dbReference type="EMBL" id="BGPR01014037">
    <property type="protein sequence ID" value="GBN63409.1"/>
    <property type="molecule type" value="Genomic_DNA"/>
</dbReference>
<accession>A0A4Y2QJK7</accession>
<dbReference type="AlphaFoldDB" id="A0A4Y2QJK7"/>
<comment type="caution">
    <text evidence="1">The sequence shown here is derived from an EMBL/GenBank/DDBJ whole genome shotgun (WGS) entry which is preliminary data.</text>
</comment>
<dbReference type="Proteomes" id="UP000499080">
    <property type="component" value="Unassembled WGS sequence"/>
</dbReference>
<dbReference type="OrthoDB" id="6454513at2759"/>
<keyword evidence="2" id="KW-1185">Reference proteome</keyword>